<sequence length="141" mass="15616">MIIKQLSVFLENKTGRINEVTRILGEEGVNLSAFSMAETADFGILRVIVSDPDKALEALKKHHFGVSLTDVVCLNCPNTPGALAKALGYLSDENVFIEYMYAFAAGDVAHVVIRPDNIENCIRVLTEHRLELMAAHQLYKL</sequence>
<dbReference type="SUPFAM" id="SSF55021">
    <property type="entry name" value="ACT-like"/>
    <property type="match status" value="2"/>
</dbReference>
<proteinExistence type="predicted"/>
<dbReference type="PANTHER" id="PTHR40099:SF1">
    <property type="entry name" value="ACETOLACTATE SYNTHASE, SMALL SUBUNIT"/>
    <property type="match status" value="1"/>
</dbReference>
<dbReference type="EMBL" id="DNWC01000035">
    <property type="protein sequence ID" value="HBJ07834.1"/>
    <property type="molecule type" value="Genomic_DNA"/>
</dbReference>
<dbReference type="CDD" id="cd04908">
    <property type="entry name" value="ACT_Bt0572_1"/>
    <property type="match status" value="1"/>
</dbReference>
<evidence type="ECO:0000259" key="1">
    <source>
        <dbReference type="Pfam" id="PF19571"/>
    </source>
</evidence>
<dbReference type="PANTHER" id="PTHR40099">
    <property type="entry name" value="ACETOLACTATE SYNTHASE, SMALL SUBUNIT"/>
    <property type="match status" value="1"/>
</dbReference>
<name>A0A354LZZ5_9BACT</name>
<organism evidence="2 3">
    <name type="scientific">Coprobacter fastidiosus</name>
    <dbReference type="NCBI Taxonomy" id="1099853"/>
    <lineage>
        <taxon>Bacteria</taxon>
        <taxon>Pseudomonadati</taxon>
        <taxon>Bacteroidota</taxon>
        <taxon>Bacteroidia</taxon>
        <taxon>Bacteroidales</taxon>
        <taxon>Barnesiellaceae</taxon>
        <taxon>Coprobacter</taxon>
    </lineage>
</organism>
<accession>A0A354LZZ5</accession>
<gene>
    <name evidence="2" type="ORF">DDY73_02405</name>
</gene>
<dbReference type="Pfam" id="PF19571">
    <property type="entry name" value="ACT_8"/>
    <property type="match status" value="1"/>
</dbReference>
<protein>
    <submittedName>
        <fullName evidence="2">ACT domain-containing protein</fullName>
    </submittedName>
</protein>
<comment type="caution">
    <text evidence="2">The sequence shown here is derived from an EMBL/GenBank/DDBJ whole genome shotgun (WGS) entry which is preliminary data.</text>
</comment>
<dbReference type="AlphaFoldDB" id="A0A354LZZ5"/>
<feature type="domain" description="ACT" evidence="1">
    <location>
        <begin position="1"/>
        <end position="140"/>
    </location>
</feature>
<dbReference type="GeneID" id="92927327"/>
<dbReference type="Gene3D" id="3.30.2130.10">
    <property type="entry name" value="VC0802-like"/>
    <property type="match status" value="1"/>
</dbReference>
<dbReference type="CDD" id="cd04882">
    <property type="entry name" value="ACT_Bt0572_2"/>
    <property type="match status" value="1"/>
</dbReference>
<dbReference type="Proteomes" id="UP000262954">
    <property type="component" value="Unassembled WGS sequence"/>
</dbReference>
<reference evidence="2 3" key="1">
    <citation type="journal article" date="2018" name="Nat. Biotechnol.">
        <title>A standardized bacterial taxonomy based on genome phylogeny substantially revises the tree of life.</title>
        <authorList>
            <person name="Parks D.H."/>
            <person name="Chuvochina M."/>
            <person name="Waite D.W."/>
            <person name="Rinke C."/>
            <person name="Skarshewski A."/>
            <person name="Chaumeil P.A."/>
            <person name="Hugenholtz P."/>
        </authorList>
    </citation>
    <scope>NUCLEOTIDE SEQUENCE [LARGE SCALE GENOMIC DNA]</scope>
    <source>
        <strain evidence="2">UBA11482</strain>
    </source>
</reference>
<evidence type="ECO:0000313" key="2">
    <source>
        <dbReference type="EMBL" id="HBJ07834.1"/>
    </source>
</evidence>
<evidence type="ECO:0000313" key="3">
    <source>
        <dbReference type="Proteomes" id="UP000262954"/>
    </source>
</evidence>
<dbReference type="InterPro" id="IPR045739">
    <property type="entry name" value="ACT_dom_pair"/>
</dbReference>
<dbReference type="InterPro" id="IPR045865">
    <property type="entry name" value="ACT-like_dom_sf"/>
</dbReference>
<dbReference type="RefSeq" id="WP_009316739.1">
    <property type="nucleotide sequence ID" value="NZ_AP028032.1"/>
</dbReference>